<dbReference type="Proteomes" id="UP001320898">
    <property type="component" value="Unassembled WGS sequence"/>
</dbReference>
<evidence type="ECO:0000313" key="6">
    <source>
        <dbReference type="Proteomes" id="UP001320898"/>
    </source>
</evidence>
<evidence type="ECO:0000313" key="5">
    <source>
        <dbReference type="EMBL" id="MCT8971315.1"/>
    </source>
</evidence>
<dbReference type="AlphaFoldDB" id="A0AAW5QYG0"/>
<keyword evidence="3 5" id="KW-0067">ATP-binding</keyword>
<dbReference type="Gene3D" id="3.40.50.300">
    <property type="entry name" value="P-loop containing nucleotide triphosphate hydrolases"/>
    <property type="match status" value="2"/>
</dbReference>
<evidence type="ECO:0000256" key="3">
    <source>
        <dbReference type="ARBA" id="ARBA00022840"/>
    </source>
</evidence>
<dbReference type="Pfam" id="PF00005">
    <property type="entry name" value="ABC_tran"/>
    <property type="match status" value="2"/>
</dbReference>
<dbReference type="CDD" id="cd03216">
    <property type="entry name" value="ABC_Carb_Monos_I"/>
    <property type="match status" value="1"/>
</dbReference>
<dbReference type="CDD" id="cd03215">
    <property type="entry name" value="ABC_Carb_Monos_II"/>
    <property type="match status" value="1"/>
</dbReference>
<dbReference type="InterPro" id="IPR003439">
    <property type="entry name" value="ABC_transporter-like_ATP-bd"/>
</dbReference>
<keyword evidence="2" id="KW-0547">Nucleotide-binding</keyword>
<feature type="domain" description="ABC transporter" evidence="4">
    <location>
        <begin position="271"/>
        <end position="515"/>
    </location>
</feature>
<dbReference type="GO" id="GO:0005524">
    <property type="term" value="F:ATP binding"/>
    <property type="evidence" value="ECO:0007669"/>
    <property type="project" value="UniProtKB-KW"/>
</dbReference>
<evidence type="ECO:0000256" key="1">
    <source>
        <dbReference type="ARBA" id="ARBA00005417"/>
    </source>
</evidence>
<accession>A0AAW5QYG0</accession>
<dbReference type="InterPro" id="IPR017871">
    <property type="entry name" value="ABC_transporter-like_CS"/>
</dbReference>
<evidence type="ECO:0000259" key="4">
    <source>
        <dbReference type="PROSITE" id="PS50893"/>
    </source>
</evidence>
<dbReference type="InterPro" id="IPR003593">
    <property type="entry name" value="AAA+_ATPase"/>
</dbReference>
<dbReference type="EMBL" id="JALIDZ010000002">
    <property type="protein sequence ID" value="MCT8971315.1"/>
    <property type="molecule type" value="Genomic_DNA"/>
</dbReference>
<dbReference type="SUPFAM" id="SSF52540">
    <property type="entry name" value="P-loop containing nucleoside triphosphate hydrolases"/>
    <property type="match status" value="2"/>
</dbReference>
<reference evidence="5 6" key="1">
    <citation type="submission" date="2022-04" db="EMBL/GenBank/DDBJ databases">
        <authorList>
            <person name="Ye Y.-Q."/>
            <person name="Du Z.-J."/>
        </authorList>
    </citation>
    <scope>NUCLEOTIDE SEQUENCE [LARGE SCALE GENOMIC DNA]</scope>
    <source>
        <strain evidence="5 6">A6E488</strain>
    </source>
</reference>
<dbReference type="InterPro" id="IPR050107">
    <property type="entry name" value="ABC_carbohydrate_import_ATPase"/>
</dbReference>
<comment type="similarity">
    <text evidence="1">Belongs to the ABC transporter superfamily.</text>
</comment>
<evidence type="ECO:0000256" key="2">
    <source>
        <dbReference type="ARBA" id="ARBA00022741"/>
    </source>
</evidence>
<dbReference type="SMART" id="SM00382">
    <property type="entry name" value="AAA"/>
    <property type="match status" value="2"/>
</dbReference>
<dbReference type="RefSeq" id="WP_261614880.1">
    <property type="nucleotide sequence ID" value="NZ_JALIDZ010000002.1"/>
</dbReference>
<dbReference type="PANTHER" id="PTHR43790">
    <property type="entry name" value="CARBOHYDRATE TRANSPORT ATP-BINDING PROTEIN MG119-RELATED"/>
    <property type="match status" value="1"/>
</dbReference>
<dbReference type="PANTHER" id="PTHR43790:SF4">
    <property type="entry name" value="GUANOSINE IMPORT ATP-BINDING PROTEIN NUPO"/>
    <property type="match status" value="1"/>
</dbReference>
<comment type="caution">
    <text evidence="5">The sequence shown here is derived from an EMBL/GenBank/DDBJ whole genome shotgun (WGS) entry which is preliminary data.</text>
</comment>
<keyword evidence="6" id="KW-1185">Reference proteome</keyword>
<dbReference type="PROSITE" id="PS50893">
    <property type="entry name" value="ABC_TRANSPORTER_2"/>
    <property type="match status" value="2"/>
</dbReference>
<sequence length="520" mass="55656">MIASGTDRSGAPVVLALRDISKRFGPLLANDAIDLELRRGEILALLGENGAGKTTLMNILFGHYVADEGEVLVAGASGVLEPLEPGSPHAALEAGIGMVHQHFTLAENLTGLENIVLGTGPALSLRLSTGPARRKVAALMKRSGLTVDLDIQVSRLTVGEKQRVEILKALYRDARILVMDEPTAVLTPQEAEGLFETVRHLAETGLAVIFIAHKLAEVLAVSDRIAVLRAGRKVGEMARADADRRRIAEMMVGRDVPESRRTPREPGKPLLELREVAVAGADVRKSLHAVSLMVREGEIVGIAGVSGNGQAALAGLVAGLAAPTSGELILYGDRVTRFDPRRFSRAGIARIPEDRHHDGVVGAMTVAENVVIEEVREPGYQSAGFLKRQPIRARALDAIRDYDVRCPGPDAPARLLSGGNIQKLILARVLDRSPRVILANQPTRGLDVGAQTEVHRRLLEARGRGAGVLLISEDLDELMIVSDRIAVIHNGHLSEPMPADTLDRGTLGLMMAGHEEETAA</sequence>
<dbReference type="GO" id="GO:0016887">
    <property type="term" value="F:ATP hydrolysis activity"/>
    <property type="evidence" value="ECO:0007669"/>
    <property type="project" value="InterPro"/>
</dbReference>
<name>A0AAW5QYG0_9HYPH</name>
<protein>
    <submittedName>
        <fullName evidence="5">ABC transporter ATP-binding protein</fullName>
    </submittedName>
</protein>
<proteinExistence type="inferred from homology"/>
<feature type="domain" description="ABC transporter" evidence="4">
    <location>
        <begin position="15"/>
        <end position="255"/>
    </location>
</feature>
<dbReference type="PROSITE" id="PS00211">
    <property type="entry name" value="ABC_TRANSPORTER_1"/>
    <property type="match status" value="1"/>
</dbReference>
<gene>
    <name evidence="5" type="ORF">MUB46_05515</name>
</gene>
<dbReference type="InterPro" id="IPR027417">
    <property type="entry name" value="P-loop_NTPase"/>
</dbReference>
<organism evidence="5 6">
    <name type="scientific">Microbaculum marinisediminis</name>
    <dbReference type="NCBI Taxonomy" id="2931392"/>
    <lineage>
        <taxon>Bacteria</taxon>
        <taxon>Pseudomonadati</taxon>
        <taxon>Pseudomonadota</taxon>
        <taxon>Alphaproteobacteria</taxon>
        <taxon>Hyphomicrobiales</taxon>
        <taxon>Tepidamorphaceae</taxon>
        <taxon>Microbaculum</taxon>
    </lineage>
</organism>